<dbReference type="Proteomes" id="UP000693970">
    <property type="component" value="Unassembled WGS sequence"/>
</dbReference>
<feature type="domain" description="Peptidase S1" evidence="4">
    <location>
        <begin position="27"/>
        <end position="250"/>
    </location>
</feature>
<organism evidence="5 6">
    <name type="scientific">Nitzschia inconspicua</name>
    <dbReference type="NCBI Taxonomy" id="303405"/>
    <lineage>
        <taxon>Eukaryota</taxon>
        <taxon>Sar</taxon>
        <taxon>Stramenopiles</taxon>
        <taxon>Ochrophyta</taxon>
        <taxon>Bacillariophyta</taxon>
        <taxon>Bacillariophyceae</taxon>
        <taxon>Bacillariophycidae</taxon>
        <taxon>Bacillariales</taxon>
        <taxon>Bacillariaceae</taxon>
        <taxon>Nitzschia</taxon>
    </lineage>
</organism>
<evidence type="ECO:0000313" key="6">
    <source>
        <dbReference type="Proteomes" id="UP000693970"/>
    </source>
</evidence>
<name>A0A9K3KMD9_9STRA</name>
<keyword evidence="1" id="KW-1015">Disulfide bond</keyword>
<protein>
    <submittedName>
        <fullName evidence="5">Trypsin</fullName>
    </submittedName>
</protein>
<evidence type="ECO:0000313" key="5">
    <source>
        <dbReference type="EMBL" id="KAG7346427.1"/>
    </source>
</evidence>
<evidence type="ECO:0000256" key="2">
    <source>
        <dbReference type="SAM" id="Phobius"/>
    </source>
</evidence>
<evidence type="ECO:0000256" key="3">
    <source>
        <dbReference type="SAM" id="SignalP"/>
    </source>
</evidence>
<dbReference type="CDD" id="cd00190">
    <property type="entry name" value="Tryp_SPc"/>
    <property type="match status" value="1"/>
</dbReference>
<dbReference type="AlphaFoldDB" id="A0A9K3KMD9"/>
<reference evidence="5" key="2">
    <citation type="submission" date="2021-04" db="EMBL/GenBank/DDBJ databases">
        <authorList>
            <person name="Podell S."/>
        </authorList>
    </citation>
    <scope>NUCLEOTIDE SEQUENCE</scope>
    <source>
        <strain evidence="5">Hildebrandi</strain>
    </source>
</reference>
<comment type="caution">
    <text evidence="5">The sequence shown here is derived from an EMBL/GenBank/DDBJ whole genome shotgun (WGS) entry which is preliminary data.</text>
</comment>
<keyword evidence="2" id="KW-0472">Membrane</keyword>
<gene>
    <name evidence="5" type="ORF">IV203_005495</name>
</gene>
<dbReference type="GO" id="GO:0006508">
    <property type="term" value="P:proteolysis"/>
    <property type="evidence" value="ECO:0007669"/>
    <property type="project" value="InterPro"/>
</dbReference>
<dbReference type="Pfam" id="PF00089">
    <property type="entry name" value="Trypsin"/>
    <property type="match status" value="1"/>
</dbReference>
<sequence length="339" mass="36228">MAKISSCIVLTIVGLVDGSSPALRQLMVNGVNTKPGEYPFHTQVGCCSGALIAPDVVLTAGHVVPPASAVGMTVTVGAYFSSVTATQGDPRTVTHAVQHPNYDSMHNDFCILILDQPSEKQPVRINRSSHIPNAYDPVTLLGTGTLNLTTSERSEVLQETKALYIPPAECSEAYDPERGISYAGGFMDDTNICTKGKGDGCVFDSGGPVIVGNETLVGLISFGVDCNDPIYPAVNARVSAVSEWIDSVVCQYSADPPEDYACAAKTSAMDLSPTNKSELPERRSSELRSCLFRWPTCAFLGGILLGTVVALLFLQFWKRKQSAVSSVGERQMLLDTPRC</sequence>
<keyword evidence="2" id="KW-0812">Transmembrane</keyword>
<keyword evidence="2" id="KW-1133">Transmembrane helix</keyword>
<dbReference type="InterPro" id="IPR001254">
    <property type="entry name" value="Trypsin_dom"/>
</dbReference>
<feature type="transmembrane region" description="Helical" evidence="2">
    <location>
        <begin position="292"/>
        <end position="314"/>
    </location>
</feature>
<reference evidence="5" key="1">
    <citation type="journal article" date="2021" name="Sci. Rep.">
        <title>Diploid genomic architecture of Nitzschia inconspicua, an elite biomass production diatom.</title>
        <authorList>
            <person name="Oliver A."/>
            <person name="Podell S."/>
            <person name="Pinowska A."/>
            <person name="Traller J.C."/>
            <person name="Smith S.R."/>
            <person name="McClure R."/>
            <person name="Beliaev A."/>
            <person name="Bohutskyi P."/>
            <person name="Hill E.A."/>
            <person name="Rabines A."/>
            <person name="Zheng H."/>
            <person name="Allen L.Z."/>
            <person name="Kuo A."/>
            <person name="Grigoriev I.V."/>
            <person name="Allen A.E."/>
            <person name="Hazlebeck D."/>
            <person name="Allen E.E."/>
        </authorList>
    </citation>
    <scope>NUCLEOTIDE SEQUENCE</scope>
    <source>
        <strain evidence="5">Hildebrandi</strain>
    </source>
</reference>
<dbReference type="PROSITE" id="PS50240">
    <property type="entry name" value="TRYPSIN_DOM"/>
    <property type="match status" value="1"/>
</dbReference>
<keyword evidence="6" id="KW-1185">Reference proteome</keyword>
<dbReference type="PANTHER" id="PTHR24276:SF91">
    <property type="entry name" value="AT26814P-RELATED"/>
    <property type="match status" value="1"/>
</dbReference>
<evidence type="ECO:0000259" key="4">
    <source>
        <dbReference type="PROSITE" id="PS50240"/>
    </source>
</evidence>
<dbReference type="SMART" id="SM00020">
    <property type="entry name" value="Tryp_SPc"/>
    <property type="match status" value="1"/>
</dbReference>
<dbReference type="EMBL" id="JAGRRH010000021">
    <property type="protein sequence ID" value="KAG7346427.1"/>
    <property type="molecule type" value="Genomic_DNA"/>
</dbReference>
<dbReference type="OrthoDB" id="126896at2759"/>
<evidence type="ECO:0000256" key="1">
    <source>
        <dbReference type="ARBA" id="ARBA00023157"/>
    </source>
</evidence>
<feature type="chain" id="PRO_5039952276" evidence="3">
    <location>
        <begin position="19"/>
        <end position="339"/>
    </location>
</feature>
<proteinExistence type="predicted"/>
<dbReference type="InterPro" id="IPR050430">
    <property type="entry name" value="Peptidase_S1"/>
</dbReference>
<feature type="signal peptide" evidence="3">
    <location>
        <begin position="1"/>
        <end position="18"/>
    </location>
</feature>
<keyword evidence="3" id="KW-0732">Signal</keyword>
<dbReference type="PANTHER" id="PTHR24276">
    <property type="entry name" value="POLYSERASE-RELATED"/>
    <property type="match status" value="1"/>
</dbReference>
<accession>A0A9K3KMD9</accession>
<dbReference type="GO" id="GO:0004252">
    <property type="term" value="F:serine-type endopeptidase activity"/>
    <property type="evidence" value="ECO:0007669"/>
    <property type="project" value="InterPro"/>
</dbReference>